<dbReference type="GO" id="GO:0043235">
    <property type="term" value="C:receptor complex"/>
    <property type="evidence" value="ECO:0007669"/>
    <property type="project" value="TreeGrafter"/>
</dbReference>
<feature type="non-terminal residue" evidence="7">
    <location>
        <position position="1"/>
    </location>
</feature>
<accession>A0AA35TE53</accession>
<dbReference type="PROSITE" id="PS00109">
    <property type="entry name" value="PROTEIN_KINASE_TYR"/>
    <property type="match status" value="1"/>
</dbReference>
<dbReference type="AlphaFoldDB" id="A0AA35TE53"/>
<dbReference type="Proteomes" id="UP001174909">
    <property type="component" value="Unassembled WGS sequence"/>
</dbReference>
<dbReference type="CDD" id="cd00192">
    <property type="entry name" value="PTKc"/>
    <property type="match status" value="1"/>
</dbReference>
<dbReference type="GO" id="GO:0004714">
    <property type="term" value="F:transmembrane receptor protein tyrosine kinase activity"/>
    <property type="evidence" value="ECO:0007669"/>
    <property type="project" value="UniProtKB-EC"/>
</dbReference>
<keyword evidence="8" id="KW-1185">Reference proteome</keyword>
<keyword evidence="7" id="KW-0808">Transferase</keyword>
<dbReference type="InterPro" id="IPR011009">
    <property type="entry name" value="Kinase-like_dom_sf"/>
</dbReference>
<dbReference type="InterPro" id="IPR008266">
    <property type="entry name" value="Tyr_kinase_AS"/>
</dbReference>
<keyword evidence="4" id="KW-0812">Transmembrane</keyword>
<dbReference type="EMBL" id="CASHTH010003527">
    <property type="protein sequence ID" value="CAI8046067.1"/>
    <property type="molecule type" value="Genomic_DNA"/>
</dbReference>
<dbReference type="Gene3D" id="1.10.510.10">
    <property type="entry name" value="Transferase(Phosphotransferase) domain 1"/>
    <property type="match status" value="1"/>
</dbReference>
<dbReference type="InterPro" id="IPR000719">
    <property type="entry name" value="Prot_kinase_dom"/>
</dbReference>
<dbReference type="PROSITE" id="PS50011">
    <property type="entry name" value="PROTEIN_KINASE_DOM"/>
    <property type="match status" value="1"/>
</dbReference>
<dbReference type="Pfam" id="PF07714">
    <property type="entry name" value="PK_Tyr_Ser-Thr"/>
    <property type="match status" value="1"/>
</dbReference>
<keyword evidence="3" id="KW-0067">ATP-binding</keyword>
<dbReference type="EMBL" id="CASHTH010003527">
    <property type="protein sequence ID" value="CAI8046066.1"/>
    <property type="molecule type" value="Genomic_DNA"/>
</dbReference>
<name>A0AA35TE53_GEOBA</name>
<dbReference type="PROSITE" id="PS00107">
    <property type="entry name" value="PROTEIN_KINASE_ATP"/>
    <property type="match status" value="1"/>
</dbReference>
<sequence length="986" mass="109364">MPRKILLFALLAAHAALLFAVGEDEMGSGDGSGSGDRCRIPDPLPEPLGGGIDTAGDLEPRCHLACIEKIAPQEGINLEDLVSTTYPVWPMIPDSAFENNCTIYKMVEMCRESCSLIKLVHCRNKCVNETCDTPDSSACQICRIDACNTGCEVKQELEVIKEEGADPNALPPAPNGRLELAIADAPDDVSPHTSDAGLYTMDPSAAVPQESNSSAIRHPTIIILRVSGRKQKYIWLTSFDEILNLTAYACEELRFQLGAINKFGLASSSYGPDTSLSVEVSGESPPTCAFHPDNVNPHIENVNMTGYWKHANVIVHWKRREKGFERLDHYEARFQLETPDEQPYCRPTNLTKRFDKRSSTGDDLRWYISAGVVGDGPVSDCRYTVTIEAVSLDRSICPTYPPDVHKVHISSSDTTPVPLDPQWSQEWDDKTGNFTYKLDWSMPDDTNVQRAVGSFEVLVDLIAPDNTRETLSSTVYFTNESSGLAYHHTQSAKYDEKNFKHQITLKSHPGDLSLVVLIPAPRRQTFSAEALLPAQVVGVTAELIKPIAESKISTVTLDIAVAWEGVEAEVAYYQLRVARDNTTGSTPIHELQPTEPTATISGLRLTLDNSRPCIYIQVKAVTHFMAEGPWSDAFCLELPHFTPTTSTLPSTVESNAGGQTSDSGGDDREVVYIVVAVVLVLLVCVVVVFVILFLAYYPTLRNRKQRRIRRLNTVFIRKTSEKDKYMAGKLDQWEVYSNQVAIQSRLGEGAFGEVYQGLFDSTITEKSSVKKFDASNSVVVAVKQLKDDATEQDRQIFLKHILQAKKVAQYQHPHLVCLVGCVTEMEPLSLLTEYPEQGDLLTYLRSQRWEIYQSKLQMLDYQNGASGHKLPHTLPQHSSQQSLQPQDLMLFASHVAAGLEHLASIGVVHGDVACRNLFLTADKVVKIADFGLDDISEEEKGLVYMKGELGRLPIRWMAIESIRDGEFSTSSDVWSFGVTLWEIASL</sequence>
<feature type="signal peptide" evidence="5">
    <location>
        <begin position="1"/>
        <end position="20"/>
    </location>
</feature>
<comment type="caution">
    <text evidence="7">The sequence shown here is derived from an EMBL/GenBank/DDBJ whole genome shotgun (WGS) entry which is preliminary data.</text>
</comment>
<keyword evidence="7" id="KW-0675">Receptor</keyword>
<evidence type="ECO:0000313" key="8">
    <source>
        <dbReference type="Proteomes" id="UP001174909"/>
    </source>
</evidence>
<dbReference type="PRINTS" id="PR00109">
    <property type="entry name" value="TYRKINASE"/>
</dbReference>
<proteinExistence type="predicted"/>
<dbReference type="EMBL" id="CASHTH010003527">
    <property type="protein sequence ID" value="CAI8046068.1"/>
    <property type="molecule type" value="Genomic_DNA"/>
</dbReference>
<keyword evidence="5" id="KW-0732">Signal</keyword>
<keyword evidence="4" id="KW-0472">Membrane</keyword>
<feature type="domain" description="Protein kinase" evidence="6">
    <location>
        <begin position="740"/>
        <end position="986"/>
    </location>
</feature>
<dbReference type="EMBL" id="CASHTH010003527">
    <property type="protein sequence ID" value="CAI8046069.1"/>
    <property type="molecule type" value="Genomic_DNA"/>
</dbReference>
<keyword evidence="7" id="KW-0418">Kinase</keyword>
<evidence type="ECO:0000256" key="1">
    <source>
        <dbReference type="ARBA" id="ARBA00004167"/>
    </source>
</evidence>
<gene>
    <name evidence="7" type="ORF">GBAR_LOCUS25465</name>
</gene>
<feature type="binding site" evidence="3">
    <location>
        <position position="771"/>
    </location>
    <ligand>
        <name>ATP</name>
        <dbReference type="ChEBI" id="CHEBI:30616"/>
    </ligand>
</feature>
<feature type="transmembrane region" description="Helical" evidence="4">
    <location>
        <begin position="670"/>
        <end position="697"/>
    </location>
</feature>
<reference evidence="7" key="1">
    <citation type="submission" date="2023-03" db="EMBL/GenBank/DDBJ databases">
        <authorList>
            <person name="Steffen K."/>
            <person name="Cardenas P."/>
        </authorList>
    </citation>
    <scope>NUCLEOTIDE SEQUENCE</scope>
</reference>
<evidence type="ECO:0000256" key="3">
    <source>
        <dbReference type="PROSITE-ProRule" id="PRU10141"/>
    </source>
</evidence>
<dbReference type="GO" id="GO:0005524">
    <property type="term" value="F:ATP binding"/>
    <property type="evidence" value="ECO:0007669"/>
    <property type="project" value="UniProtKB-UniRule"/>
</dbReference>
<keyword evidence="4" id="KW-1133">Transmembrane helix</keyword>
<evidence type="ECO:0000256" key="4">
    <source>
        <dbReference type="SAM" id="Phobius"/>
    </source>
</evidence>
<dbReference type="GO" id="GO:0005886">
    <property type="term" value="C:plasma membrane"/>
    <property type="evidence" value="ECO:0007669"/>
    <property type="project" value="TreeGrafter"/>
</dbReference>
<feature type="chain" id="PRO_5041630166" evidence="5">
    <location>
        <begin position="21"/>
        <end position="986"/>
    </location>
</feature>
<keyword evidence="3" id="KW-0547">Nucleotide-binding</keyword>
<evidence type="ECO:0000259" key="6">
    <source>
        <dbReference type="PROSITE" id="PS50011"/>
    </source>
</evidence>
<evidence type="ECO:0000256" key="2">
    <source>
        <dbReference type="ARBA" id="ARBA00051243"/>
    </source>
</evidence>
<organism evidence="7 8">
    <name type="scientific">Geodia barretti</name>
    <name type="common">Barrett's horny sponge</name>
    <dbReference type="NCBI Taxonomy" id="519541"/>
    <lineage>
        <taxon>Eukaryota</taxon>
        <taxon>Metazoa</taxon>
        <taxon>Porifera</taxon>
        <taxon>Demospongiae</taxon>
        <taxon>Heteroscleromorpha</taxon>
        <taxon>Tetractinellida</taxon>
        <taxon>Astrophorina</taxon>
        <taxon>Geodiidae</taxon>
        <taxon>Geodia</taxon>
    </lineage>
</organism>
<dbReference type="GO" id="GO:0007169">
    <property type="term" value="P:cell surface receptor protein tyrosine kinase signaling pathway"/>
    <property type="evidence" value="ECO:0007669"/>
    <property type="project" value="TreeGrafter"/>
</dbReference>
<dbReference type="InterPro" id="IPR001245">
    <property type="entry name" value="Ser-Thr/Tyr_kinase_cat_dom"/>
</dbReference>
<dbReference type="PANTHER" id="PTHR24416">
    <property type="entry name" value="TYROSINE-PROTEIN KINASE RECEPTOR"/>
    <property type="match status" value="1"/>
</dbReference>
<dbReference type="InterPro" id="IPR050122">
    <property type="entry name" value="RTK"/>
</dbReference>
<comment type="subcellular location">
    <subcellularLocation>
        <location evidence="1">Membrane</location>
        <topology evidence="1">Single-pass membrane protein</topology>
    </subcellularLocation>
</comment>
<protein>
    <submittedName>
        <fullName evidence="7">Tyrosine-protein kinase receptor torso</fullName>
    </submittedName>
</protein>
<evidence type="ECO:0000313" key="7">
    <source>
        <dbReference type="EMBL" id="CAI8046069.1"/>
    </source>
</evidence>
<evidence type="ECO:0000256" key="5">
    <source>
        <dbReference type="SAM" id="SignalP"/>
    </source>
</evidence>
<comment type="catalytic activity">
    <reaction evidence="2">
        <text>L-tyrosyl-[protein] + ATP = O-phospho-L-tyrosyl-[protein] + ADP + H(+)</text>
        <dbReference type="Rhea" id="RHEA:10596"/>
        <dbReference type="Rhea" id="RHEA-COMP:10136"/>
        <dbReference type="Rhea" id="RHEA-COMP:20101"/>
        <dbReference type="ChEBI" id="CHEBI:15378"/>
        <dbReference type="ChEBI" id="CHEBI:30616"/>
        <dbReference type="ChEBI" id="CHEBI:46858"/>
        <dbReference type="ChEBI" id="CHEBI:61978"/>
        <dbReference type="ChEBI" id="CHEBI:456216"/>
        <dbReference type="EC" id="2.7.10.1"/>
    </reaction>
</comment>
<dbReference type="InterPro" id="IPR017441">
    <property type="entry name" value="Protein_kinase_ATP_BS"/>
</dbReference>
<dbReference type="PANTHER" id="PTHR24416:SF620">
    <property type="entry name" value="TYROSINE-PROTEIN KINASE RECEPTOR TORSO"/>
    <property type="match status" value="1"/>
</dbReference>
<dbReference type="Gene3D" id="3.30.200.20">
    <property type="entry name" value="Phosphorylase Kinase, domain 1"/>
    <property type="match status" value="1"/>
</dbReference>
<dbReference type="SUPFAM" id="SSF56112">
    <property type="entry name" value="Protein kinase-like (PK-like)"/>
    <property type="match status" value="1"/>
</dbReference>